<proteinExistence type="predicted"/>
<accession>A0A9P1G783</accession>
<evidence type="ECO:0000313" key="2">
    <source>
        <dbReference type="EMBL" id="CAL1156909.1"/>
    </source>
</evidence>
<dbReference type="Proteomes" id="UP001152797">
    <property type="component" value="Unassembled WGS sequence"/>
</dbReference>
<reference evidence="1" key="1">
    <citation type="submission" date="2022-10" db="EMBL/GenBank/DDBJ databases">
        <authorList>
            <person name="Chen Y."/>
            <person name="Dougan E. K."/>
            <person name="Chan C."/>
            <person name="Rhodes N."/>
            <person name="Thang M."/>
        </authorList>
    </citation>
    <scope>NUCLEOTIDE SEQUENCE</scope>
</reference>
<sequence>MVLHRLKPGKEEMKKTTKAIAKTNRNLKKEQGHEKDDASLARPVVGIARSLTKSRLGSAAAEQMRKMLMLLVAVDAPRILLQLTSLIFMANGAMKEDIDMCEYFAGQMAVTKCFARAGFKSVPFEINLQGSAGDILDPIGFSVALCMAMRMKFNSFCQIAAVCSTWVFLSRSQTKCSLWNPLGDRRVRAVEDANEP</sequence>
<dbReference type="EMBL" id="CAMXCT020003286">
    <property type="protein sequence ID" value="CAL1156909.1"/>
    <property type="molecule type" value="Genomic_DNA"/>
</dbReference>
<name>A0A9P1G783_9DINO</name>
<evidence type="ECO:0000313" key="1">
    <source>
        <dbReference type="EMBL" id="CAI4003534.1"/>
    </source>
</evidence>
<comment type="caution">
    <text evidence="1">The sequence shown here is derived from an EMBL/GenBank/DDBJ whole genome shotgun (WGS) entry which is preliminary data.</text>
</comment>
<reference evidence="2" key="2">
    <citation type="submission" date="2024-04" db="EMBL/GenBank/DDBJ databases">
        <authorList>
            <person name="Chen Y."/>
            <person name="Shah S."/>
            <person name="Dougan E. K."/>
            <person name="Thang M."/>
            <person name="Chan C."/>
        </authorList>
    </citation>
    <scope>NUCLEOTIDE SEQUENCE [LARGE SCALE GENOMIC DNA]</scope>
</reference>
<protein>
    <submittedName>
        <fullName evidence="1">Uncharacterized protein</fullName>
    </submittedName>
</protein>
<keyword evidence="3" id="KW-1185">Reference proteome</keyword>
<dbReference type="EMBL" id="CAMXCT030003286">
    <property type="protein sequence ID" value="CAL4790846.1"/>
    <property type="molecule type" value="Genomic_DNA"/>
</dbReference>
<dbReference type="EMBL" id="CAMXCT010003286">
    <property type="protein sequence ID" value="CAI4003534.1"/>
    <property type="molecule type" value="Genomic_DNA"/>
</dbReference>
<dbReference type="AlphaFoldDB" id="A0A9P1G783"/>
<evidence type="ECO:0000313" key="3">
    <source>
        <dbReference type="Proteomes" id="UP001152797"/>
    </source>
</evidence>
<organism evidence="1">
    <name type="scientific">Cladocopium goreaui</name>
    <dbReference type="NCBI Taxonomy" id="2562237"/>
    <lineage>
        <taxon>Eukaryota</taxon>
        <taxon>Sar</taxon>
        <taxon>Alveolata</taxon>
        <taxon>Dinophyceae</taxon>
        <taxon>Suessiales</taxon>
        <taxon>Symbiodiniaceae</taxon>
        <taxon>Cladocopium</taxon>
    </lineage>
</organism>
<gene>
    <name evidence="1" type="ORF">C1SCF055_LOCUS29396</name>
</gene>